<dbReference type="EMBL" id="AQQY01000007">
    <property type="protein sequence ID" value="KCV81496.1"/>
    <property type="molecule type" value="Genomic_DNA"/>
</dbReference>
<dbReference type="Gene3D" id="3.40.390.10">
    <property type="entry name" value="Collagenase (Catalytic Domain)"/>
    <property type="match status" value="1"/>
</dbReference>
<gene>
    <name evidence="2" type="ORF">ATO10_11307</name>
</gene>
<dbReference type="STRING" id="1461693.ATO10_11307"/>
<feature type="signal peptide" evidence="1">
    <location>
        <begin position="1"/>
        <end position="21"/>
    </location>
</feature>
<evidence type="ECO:0000256" key="1">
    <source>
        <dbReference type="SAM" id="SignalP"/>
    </source>
</evidence>
<dbReference type="Proteomes" id="UP000024836">
    <property type="component" value="Unassembled WGS sequence"/>
</dbReference>
<organism evidence="2 3">
    <name type="scientific">Actibacterium atlanticum</name>
    <dbReference type="NCBI Taxonomy" id="1461693"/>
    <lineage>
        <taxon>Bacteria</taxon>
        <taxon>Pseudomonadati</taxon>
        <taxon>Pseudomonadota</taxon>
        <taxon>Alphaproteobacteria</taxon>
        <taxon>Rhodobacterales</taxon>
        <taxon>Roseobacteraceae</taxon>
        <taxon>Actibacterium</taxon>
    </lineage>
</organism>
<evidence type="ECO:0000313" key="2">
    <source>
        <dbReference type="EMBL" id="KCV81496.1"/>
    </source>
</evidence>
<keyword evidence="1" id="KW-0732">Signal</keyword>
<keyword evidence="3" id="KW-1185">Reference proteome</keyword>
<proteinExistence type="predicted"/>
<dbReference type="SUPFAM" id="SSF55486">
    <property type="entry name" value="Metalloproteases ('zincins'), catalytic domain"/>
    <property type="match status" value="1"/>
</dbReference>
<name>A0A058ZL06_9RHOB</name>
<dbReference type="AlphaFoldDB" id="A0A058ZL06"/>
<feature type="chain" id="PRO_5001572262" evidence="1">
    <location>
        <begin position="22"/>
        <end position="227"/>
    </location>
</feature>
<dbReference type="RefSeq" id="WP_035251578.1">
    <property type="nucleotide sequence ID" value="NZ_AQQY01000007.1"/>
</dbReference>
<protein>
    <submittedName>
        <fullName evidence="2">Metallopeptidase</fullName>
    </submittedName>
</protein>
<dbReference type="GO" id="GO:0008237">
    <property type="term" value="F:metallopeptidase activity"/>
    <property type="evidence" value="ECO:0007669"/>
    <property type="project" value="InterPro"/>
</dbReference>
<comment type="caution">
    <text evidence="2">The sequence shown here is derived from an EMBL/GenBank/DDBJ whole genome shotgun (WGS) entry which is preliminary data.</text>
</comment>
<dbReference type="InterPro" id="IPR024079">
    <property type="entry name" value="MetalloPept_cat_dom_sf"/>
</dbReference>
<evidence type="ECO:0000313" key="3">
    <source>
        <dbReference type="Proteomes" id="UP000024836"/>
    </source>
</evidence>
<reference evidence="2 3" key="1">
    <citation type="submission" date="2013-04" db="EMBL/GenBank/DDBJ databases">
        <title>Shimia sp. 22II-S11-Z10 Genome Sequencing.</title>
        <authorList>
            <person name="Lai Q."/>
            <person name="Li G."/>
            <person name="Shao Z."/>
        </authorList>
    </citation>
    <scope>NUCLEOTIDE SEQUENCE [LARGE SCALE GENOMIC DNA]</scope>
    <source>
        <strain evidence="3">22II-S11-Z10</strain>
    </source>
</reference>
<sequence>MKNLFLSIVCTIAVTVSSAYVAFAAAPTSSYTKLNINGWTVYVSPAYKQKTRARNIIINKIKKQTAAMVADLPDKQLAGLRKGHIWVEPGRHYRVLGRYFNTKSMIYQENLNPAKLYHVEIFETFADRKYPTLMLHELAHVYHDRKLRFQSAKIKRLFNAFETQFPSAKDKCGRPVKAYALENENEFFATFTESYFNDTCGYPYNQANIRKNHPDMYAFLAKVWGVE</sequence>
<accession>A0A058ZL06</accession>
<dbReference type="OrthoDB" id="7572867at2"/>
<dbReference type="eggNOG" id="COG5306">
    <property type="taxonomic scope" value="Bacteria"/>
</dbReference>